<name>A0A290N2E0_CAUVI</name>
<dbReference type="EMBL" id="CP023315">
    <property type="protein sequence ID" value="ATC34094.1"/>
    <property type="molecule type" value="Genomic_DNA"/>
</dbReference>
<gene>
    <name evidence="1" type="ORF">CA606_18135</name>
</gene>
<reference evidence="2" key="1">
    <citation type="submission" date="2017-09" db="EMBL/GenBank/DDBJ databases">
        <title>Genome evolution observed in wild isolates of Caulobacter crescentus.</title>
        <authorList>
            <person name="Ely B."/>
            <person name="Wilson K."/>
            <person name="Scott D."/>
        </authorList>
    </citation>
    <scope>NUCLEOTIDE SEQUENCE [LARGE SCALE GENOMIC DNA]</scope>
    <source>
        <strain evidence="2">CB13b1a</strain>
    </source>
</reference>
<organism evidence="1 2">
    <name type="scientific">Caulobacter vibrioides</name>
    <name type="common">Caulobacter crescentus</name>
    <dbReference type="NCBI Taxonomy" id="155892"/>
    <lineage>
        <taxon>Bacteria</taxon>
        <taxon>Pseudomonadati</taxon>
        <taxon>Pseudomonadota</taxon>
        <taxon>Alphaproteobacteria</taxon>
        <taxon>Caulobacterales</taxon>
        <taxon>Caulobacteraceae</taxon>
        <taxon>Caulobacter</taxon>
    </lineage>
</organism>
<dbReference type="Proteomes" id="UP000217311">
    <property type="component" value="Chromosome"/>
</dbReference>
<dbReference type="AlphaFoldDB" id="A0A290N2E0"/>
<accession>A0A290N2E0</accession>
<proteinExistence type="predicted"/>
<evidence type="ECO:0000313" key="1">
    <source>
        <dbReference type="EMBL" id="ATC34094.1"/>
    </source>
</evidence>
<evidence type="ECO:0000313" key="2">
    <source>
        <dbReference type="Proteomes" id="UP000217311"/>
    </source>
</evidence>
<dbReference type="RefSeq" id="WP_096053444.1">
    <property type="nucleotide sequence ID" value="NZ_CP023315.3"/>
</dbReference>
<protein>
    <submittedName>
        <fullName evidence="1">Uncharacterized protein</fullName>
    </submittedName>
</protein>
<sequence length="71" mass="8163">MTREDLTDRERYVLSRVLDSERHGATWATLAYQADQEAARRIARLGLVEAAEDARNFIVRRANGVRIEDFA</sequence>